<evidence type="ECO:0000259" key="1">
    <source>
        <dbReference type="Pfam" id="PF01323"/>
    </source>
</evidence>
<proteinExistence type="predicted"/>
<dbReference type="Pfam" id="PF01323">
    <property type="entry name" value="DSBA"/>
    <property type="match status" value="1"/>
</dbReference>
<dbReference type="EMBL" id="CP029190">
    <property type="protein sequence ID" value="QES47508.1"/>
    <property type="molecule type" value="Genomic_DNA"/>
</dbReference>
<dbReference type="PANTHER" id="PTHR13887:SF41">
    <property type="entry name" value="THIOREDOXIN SUPERFAMILY PROTEIN"/>
    <property type="match status" value="1"/>
</dbReference>
<dbReference type="InterPro" id="IPR036249">
    <property type="entry name" value="Thioredoxin-like_sf"/>
</dbReference>
<dbReference type="InterPro" id="IPR001853">
    <property type="entry name" value="DSBA-like_thioredoxin_dom"/>
</dbReference>
<dbReference type="CDD" id="cd03024">
    <property type="entry name" value="DsbA_FrnE"/>
    <property type="match status" value="1"/>
</dbReference>
<accession>A0A5P2D0E6</accession>
<dbReference type="GO" id="GO:0016491">
    <property type="term" value="F:oxidoreductase activity"/>
    <property type="evidence" value="ECO:0007669"/>
    <property type="project" value="InterPro"/>
</dbReference>
<dbReference type="Gene3D" id="3.40.30.10">
    <property type="entry name" value="Glutaredoxin"/>
    <property type="match status" value="1"/>
</dbReference>
<sequence length="220" mass="23953">MSTGTTAPLRVDIWSDLSCPWCYITKRTFEAALVASGRADVQVVAHPYQIDGERPAEPTPMIEWLGGKYGAERARRMDEEVTAAGPRHGITFHNASGYAVNTLQAHRLLRHAGRHGRAVQSALEELVFAAYFTHRGNIADPALLAGLAERAGLDREEALAYLASDRDLAEIRAEIRTAREDGITAVPVFTFSNGHRIEGAQQEQDLFLSALAPATGETST</sequence>
<evidence type="ECO:0000313" key="2">
    <source>
        <dbReference type="EMBL" id="QES47508.1"/>
    </source>
</evidence>
<protein>
    <submittedName>
        <fullName evidence="2">DsbA family oxidoreductase</fullName>
    </submittedName>
</protein>
<dbReference type="RefSeq" id="WP_150206617.1">
    <property type="nucleotide sequence ID" value="NZ_CP029190.1"/>
</dbReference>
<dbReference type="Proteomes" id="UP000325211">
    <property type="component" value="Chromosome"/>
</dbReference>
<reference evidence="2 3" key="1">
    <citation type="submission" date="2018-05" db="EMBL/GenBank/DDBJ databases">
        <title>Streptomyces venezuelae.</title>
        <authorList>
            <person name="Kim W."/>
            <person name="Lee N."/>
            <person name="Cho B.-K."/>
        </authorList>
    </citation>
    <scope>NUCLEOTIDE SEQUENCE [LARGE SCALE GENOMIC DNA]</scope>
    <source>
        <strain evidence="2 3">ATCC 21782</strain>
    </source>
</reference>
<feature type="domain" description="DSBA-like thioredoxin" evidence="1">
    <location>
        <begin position="10"/>
        <end position="207"/>
    </location>
</feature>
<dbReference type="OrthoDB" id="9799122at2"/>
<dbReference type="AlphaFoldDB" id="A0A5P2D0E6"/>
<evidence type="ECO:0000313" key="3">
    <source>
        <dbReference type="Proteomes" id="UP000325211"/>
    </source>
</evidence>
<name>A0A5P2D0E6_STRVZ</name>
<organism evidence="2 3">
    <name type="scientific">Streptomyces venezuelae</name>
    <dbReference type="NCBI Taxonomy" id="54571"/>
    <lineage>
        <taxon>Bacteria</taxon>
        <taxon>Bacillati</taxon>
        <taxon>Actinomycetota</taxon>
        <taxon>Actinomycetes</taxon>
        <taxon>Kitasatosporales</taxon>
        <taxon>Streptomycetaceae</taxon>
        <taxon>Streptomyces</taxon>
    </lineage>
</organism>
<gene>
    <name evidence="2" type="ORF">DEJ50_06380</name>
</gene>
<dbReference type="SUPFAM" id="SSF52833">
    <property type="entry name" value="Thioredoxin-like"/>
    <property type="match status" value="1"/>
</dbReference>
<dbReference type="PANTHER" id="PTHR13887">
    <property type="entry name" value="GLUTATHIONE S-TRANSFERASE KAPPA"/>
    <property type="match status" value="1"/>
</dbReference>